<dbReference type="SUPFAM" id="SSF81301">
    <property type="entry name" value="Nucleotidyltransferase"/>
    <property type="match status" value="1"/>
</dbReference>
<organism evidence="2 3">
    <name type="scientific">Tangfeifania diversioriginum</name>
    <dbReference type="NCBI Taxonomy" id="1168035"/>
    <lineage>
        <taxon>Bacteria</taxon>
        <taxon>Pseudomonadati</taxon>
        <taxon>Bacteroidota</taxon>
        <taxon>Bacteroidia</taxon>
        <taxon>Marinilabiliales</taxon>
        <taxon>Prolixibacteraceae</taxon>
        <taxon>Tangfeifania</taxon>
    </lineage>
</organism>
<dbReference type="EMBL" id="FQZE01000037">
    <property type="protein sequence ID" value="SHJ88699.1"/>
    <property type="molecule type" value="Genomic_DNA"/>
</dbReference>
<evidence type="ECO:0000313" key="3">
    <source>
        <dbReference type="Proteomes" id="UP000184050"/>
    </source>
</evidence>
<dbReference type="PANTHER" id="PTHR33933:SF1">
    <property type="entry name" value="PROTEIN ADENYLYLTRANSFERASE MNTA-RELATED"/>
    <property type="match status" value="1"/>
</dbReference>
<dbReference type="Pfam" id="PF01909">
    <property type="entry name" value="NTP_transf_2"/>
    <property type="match status" value="1"/>
</dbReference>
<keyword evidence="2" id="KW-0808">Transferase</keyword>
<gene>
    <name evidence="2" type="ORF">SAMN05444280_13733</name>
</gene>
<dbReference type="InterPro" id="IPR002934">
    <property type="entry name" value="Polymerase_NTP_transf_dom"/>
</dbReference>
<evidence type="ECO:0000313" key="2">
    <source>
        <dbReference type="EMBL" id="SHJ88699.1"/>
    </source>
</evidence>
<evidence type="ECO:0000259" key="1">
    <source>
        <dbReference type="Pfam" id="PF01909"/>
    </source>
</evidence>
<sequence length="107" mass="12238">MIGSKQLAKEIKQHLNKSLNNIVSDVVIFGSRVKGQATKNSDYDVLIVLNINYDRKIQKAINDLCYDFDLKYNIFLDTQVISEFELKNSIRGKHPVFKNALKEGLHA</sequence>
<accession>A0A1M6MZ09</accession>
<dbReference type="PANTHER" id="PTHR33933">
    <property type="entry name" value="NUCLEOTIDYLTRANSFERASE"/>
    <property type="match status" value="1"/>
</dbReference>
<feature type="domain" description="Polymerase nucleotidyl transferase" evidence="1">
    <location>
        <begin position="10"/>
        <end position="67"/>
    </location>
</feature>
<dbReference type="GO" id="GO:0016779">
    <property type="term" value="F:nucleotidyltransferase activity"/>
    <property type="evidence" value="ECO:0007669"/>
    <property type="project" value="InterPro"/>
</dbReference>
<dbReference type="OrthoDB" id="1321649at2"/>
<dbReference type="InterPro" id="IPR052548">
    <property type="entry name" value="Type_VII_TA_antitoxin"/>
</dbReference>
<dbReference type="Proteomes" id="UP000184050">
    <property type="component" value="Unassembled WGS sequence"/>
</dbReference>
<dbReference type="AlphaFoldDB" id="A0A1M6MZ09"/>
<protein>
    <submittedName>
        <fullName evidence="2">Nucleotidyltransferase domain-containing protein</fullName>
    </submittedName>
</protein>
<name>A0A1M6MZ09_9BACT</name>
<dbReference type="CDD" id="cd05403">
    <property type="entry name" value="NT_KNTase_like"/>
    <property type="match status" value="1"/>
</dbReference>
<reference evidence="2 3" key="1">
    <citation type="submission" date="2016-11" db="EMBL/GenBank/DDBJ databases">
        <authorList>
            <person name="Jaros S."/>
            <person name="Januszkiewicz K."/>
            <person name="Wedrychowicz H."/>
        </authorList>
    </citation>
    <scope>NUCLEOTIDE SEQUENCE [LARGE SCALE GENOMIC DNA]</scope>
    <source>
        <strain evidence="2 3">DSM 27063</strain>
    </source>
</reference>
<proteinExistence type="predicted"/>
<dbReference type="Gene3D" id="3.30.460.10">
    <property type="entry name" value="Beta Polymerase, domain 2"/>
    <property type="match status" value="1"/>
</dbReference>
<keyword evidence="3" id="KW-1185">Reference proteome</keyword>
<dbReference type="RefSeq" id="WP_073173020.1">
    <property type="nucleotide sequence ID" value="NZ_FQZE01000037.1"/>
</dbReference>
<dbReference type="InterPro" id="IPR043519">
    <property type="entry name" value="NT_sf"/>
</dbReference>